<protein>
    <recommendedName>
        <fullName evidence="2">Stress-response A/B barrel domain-containing protein</fullName>
    </recommendedName>
</protein>
<name>A0A2A9PDB8_OPHUN</name>
<dbReference type="SUPFAM" id="SSF54909">
    <property type="entry name" value="Dimeric alpha+beta barrel"/>
    <property type="match status" value="1"/>
</dbReference>
<dbReference type="InterPro" id="IPR013097">
    <property type="entry name" value="Dabb"/>
</dbReference>
<dbReference type="InterPro" id="IPR044662">
    <property type="entry name" value="HS1/DABB1-like"/>
</dbReference>
<sequence length="131" mass="14769">MAPIVHVVFFQFKPELTAIERTRASHPSFRPGSEADQVPPLQLCDQMLRLKDSCLHPQSEKPYIQSSMGGLDKSIEGAHGGMTHAFVVQFASQEDRDYYVQEDPAHRTFVDSILPNLVKARIIDFTPGVFR</sequence>
<dbReference type="Gene3D" id="3.30.70.100">
    <property type="match status" value="1"/>
</dbReference>
<comment type="caution">
    <text evidence="3">The sequence shown here is derived from an EMBL/GenBank/DDBJ whole genome shotgun (WGS) entry which is preliminary data.</text>
</comment>
<organism evidence="3 4">
    <name type="scientific">Ophiocordyceps unilateralis</name>
    <name type="common">Zombie-ant fungus</name>
    <name type="synonym">Torrubia unilateralis</name>
    <dbReference type="NCBI Taxonomy" id="268505"/>
    <lineage>
        <taxon>Eukaryota</taxon>
        <taxon>Fungi</taxon>
        <taxon>Dikarya</taxon>
        <taxon>Ascomycota</taxon>
        <taxon>Pezizomycotina</taxon>
        <taxon>Sordariomycetes</taxon>
        <taxon>Hypocreomycetidae</taxon>
        <taxon>Hypocreales</taxon>
        <taxon>Ophiocordycipitaceae</taxon>
        <taxon>Ophiocordyceps</taxon>
    </lineage>
</organism>
<dbReference type="PANTHER" id="PTHR33178">
    <property type="match status" value="1"/>
</dbReference>
<dbReference type="InterPro" id="IPR011008">
    <property type="entry name" value="Dimeric_a/b-barrel"/>
</dbReference>
<accession>A0A2A9PDB8</accession>
<gene>
    <name evidence="3" type="ORF">XA68_13061</name>
</gene>
<evidence type="ECO:0000313" key="3">
    <source>
        <dbReference type="EMBL" id="PFH58912.1"/>
    </source>
</evidence>
<evidence type="ECO:0000256" key="1">
    <source>
        <dbReference type="ARBA" id="ARBA00011738"/>
    </source>
</evidence>
<dbReference type="STRING" id="268505.A0A2A9PDB8"/>
<dbReference type="PROSITE" id="PS51502">
    <property type="entry name" value="S_R_A_B_BARREL"/>
    <property type="match status" value="1"/>
</dbReference>
<feature type="domain" description="Stress-response A/B barrel" evidence="2">
    <location>
        <begin position="4"/>
        <end position="125"/>
    </location>
</feature>
<reference evidence="3 4" key="1">
    <citation type="journal article" date="2015" name="BMC Genomics">
        <title>Gene expression during zombie ant biting behavior reflects the complexity underlying fungal parasitic behavioral manipulation.</title>
        <authorList>
            <person name="de Bekker C."/>
            <person name="Ohm R.A."/>
            <person name="Loreto R.G."/>
            <person name="Sebastian A."/>
            <person name="Albert I."/>
            <person name="Merrow M."/>
            <person name="Brachmann A."/>
            <person name="Hughes D.P."/>
        </authorList>
    </citation>
    <scope>NUCLEOTIDE SEQUENCE [LARGE SCALE GENOMIC DNA]</scope>
    <source>
        <strain evidence="3 4">SC16a</strain>
    </source>
</reference>
<dbReference type="OrthoDB" id="1601230at2759"/>
<evidence type="ECO:0000259" key="2">
    <source>
        <dbReference type="PROSITE" id="PS51502"/>
    </source>
</evidence>
<comment type="subunit">
    <text evidence="1">Homodimer.</text>
</comment>
<dbReference type="AlphaFoldDB" id="A0A2A9PDB8"/>
<proteinExistence type="predicted"/>
<dbReference type="Pfam" id="PF07876">
    <property type="entry name" value="Dabb"/>
    <property type="match status" value="1"/>
</dbReference>
<dbReference type="Proteomes" id="UP000037136">
    <property type="component" value="Unassembled WGS sequence"/>
</dbReference>
<dbReference type="SMART" id="SM00886">
    <property type="entry name" value="Dabb"/>
    <property type="match status" value="1"/>
</dbReference>
<dbReference type="EMBL" id="LAZP02000244">
    <property type="protein sequence ID" value="PFH58912.1"/>
    <property type="molecule type" value="Genomic_DNA"/>
</dbReference>
<keyword evidence="4" id="KW-1185">Reference proteome</keyword>
<dbReference type="PANTHER" id="PTHR33178:SF10">
    <property type="entry name" value="STRESS-RESPONSE A_B BARREL DOMAIN-CONTAINING PROTEIN"/>
    <property type="match status" value="1"/>
</dbReference>
<evidence type="ECO:0000313" key="4">
    <source>
        <dbReference type="Proteomes" id="UP000037136"/>
    </source>
</evidence>
<reference evidence="3 4" key="2">
    <citation type="journal article" date="2017" name="Sci. Rep.">
        <title>Ant-infecting Ophiocordyceps genomes reveal a high diversity of potential behavioral manipulation genes and a possible major role for enterotoxins.</title>
        <authorList>
            <person name="de Bekker C."/>
            <person name="Ohm R.A."/>
            <person name="Evans H.C."/>
            <person name="Brachmann A."/>
            <person name="Hughes D.P."/>
        </authorList>
    </citation>
    <scope>NUCLEOTIDE SEQUENCE [LARGE SCALE GENOMIC DNA]</scope>
    <source>
        <strain evidence="3 4">SC16a</strain>
    </source>
</reference>